<reference evidence="2 3" key="1">
    <citation type="journal article" date="2023" name="Nucleic Acids Res.">
        <title>The hologenome of Daphnia magna reveals possible DNA methylation and microbiome-mediated evolution of the host genome.</title>
        <authorList>
            <person name="Chaturvedi A."/>
            <person name="Li X."/>
            <person name="Dhandapani V."/>
            <person name="Marshall H."/>
            <person name="Kissane S."/>
            <person name="Cuenca-Cambronero M."/>
            <person name="Asole G."/>
            <person name="Calvet F."/>
            <person name="Ruiz-Romero M."/>
            <person name="Marangio P."/>
            <person name="Guigo R."/>
            <person name="Rago D."/>
            <person name="Mirbahai L."/>
            <person name="Eastwood N."/>
            <person name="Colbourne J.K."/>
            <person name="Zhou J."/>
            <person name="Mallon E."/>
            <person name="Orsini L."/>
        </authorList>
    </citation>
    <scope>NUCLEOTIDE SEQUENCE [LARGE SCALE GENOMIC DNA]</scope>
    <source>
        <strain evidence="2">LRV0_1</strain>
    </source>
</reference>
<organism evidence="2 3">
    <name type="scientific">Daphnia magna</name>
    <dbReference type="NCBI Taxonomy" id="35525"/>
    <lineage>
        <taxon>Eukaryota</taxon>
        <taxon>Metazoa</taxon>
        <taxon>Ecdysozoa</taxon>
        <taxon>Arthropoda</taxon>
        <taxon>Crustacea</taxon>
        <taxon>Branchiopoda</taxon>
        <taxon>Diplostraca</taxon>
        <taxon>Cladocera</taxon>
        <taxon>Anomopoda</taxon>
        <taxon>Daphniidae</taxon>
        <taxon>Daphnia</taxon>
    </lineage>
</organism>
<comment type="caution">
    <text evidence="2">The sequence shown here is derived from an EMBL/GenBank/DDBJ whole genome shotgun (WGS) entry which is preliminary data.</text>
</comment>
<name>A0ABR0B8T5_9CRUS</name>
<accession>A0ABR0B8T5</accession>
<evidence type="ECO:0000313" key="2">
    <source>
        <dbReference type="EMBL" id="KAK4045006.1"/>
    </source>
</evidence>
<sequence>MGRLSPRDRSLSKNRADAPGAHRARRVPVASAPRGGPSLPRPRSLGGAHPMRNPLARFRSLLPLETTLFAALFCMNSGCASFEGDPAPGVSAIVFDAQANLHYRCGEGLDAWTVTDRDTGAAEAAGCEQAVVFEGTTSKTHTFDIEGFSGTRRCWTGSCQVRGSAGETSEKVPAVLGPFRFFGPAHAVVSWTALAGCSDVLGTTTNTTTATSADAVILDAETVTAGRGCSAAKGAVYKYGVAMTFAPRSDETPTNRAAQAGIFDCFADGSFLVGEAPIFGEEDVVLQVFAWDADGYAAQKTASEQATAAADDAATRWATTAPTARYRCTATRVAGL</sequence>
<feature type="compositionally biased region" description="Low complexity" evidence="1">
    <location>
        <begin position="27"/>
        <end position="47"/>
    </location>
</feature>
<proteinExistence type="predicted"/>
<evidence type="ECO:0000256" key="1">
    <source>
        <dbReference type="SAM" id="MobiDB-lite"/>
    </source>
</evidence>
<keyword evidence="3" id="KW-1185">Reference proteome</keyword>
<feature type="compositionally biased region" description="Basic and acidic residues" evidence="1">
    <location>
        <begin position="1"/>
        <end position="16"/>
    </location>
</feature>
<dbReference type="EMBL" id="JAOYFB010000041">
    <property type="protein sequence ID" value="KAK4045006.1"/>
    <property type="molecule type" value="Genomic_DNA"/>
</dbReference>
<protein>
    <recommendedName>
        <fullName evidence="4">Septum formation-related domain-containing protein</fullName>
    </recommendedName>
</protein>
<dbReference type="Proteomes" id="UP001234178">
    <property type="component" value="Unassembled WGS sequence"/>
</dbReference>
<evidence type="ECO:0008006" key="4">
    <source>
        <dbReference type="Google" id="ProtNLM"/>
    </source>
</evidence>
<evidence type="ECO:0000313" key="3">
    <source>
        <dbReference type="Proteomes" id="UP001234178"/>
    </source>
</evidence>
<gene>
    <name evidence="2" type="ORF">OUZ56_032413</name>
</gene>
<feature type="region of interest" description="Disordered" evidence="1">
    <location>
        <begin position="1"/>
        <end position="50"/>
    </location>
</feature>